<feature type="compositionally biased region" description="Polar residues" evidence="1">
    <location>
        <begin position="196"/>
        <end position="207"/>
    </location>
</feature>
<evidence type="ECO:0000313" key="2">
    <source>
        <dbReference type="EMBL" id="KAJ1141588.1"/>
    </source>
</evidence>
<reference evidence="2" key="1">
    <citation type="journal article" date="2022" name="bioRxiv">
        <title>Sequencing and chromosome-scale assembly of the giantPleurodeles waltlgenome.</title>
        <authorList>
            <person name="Brown T."/>
            <person name="Elewa A."/>
            <person name="Iarovenko S."/>
            <person name="Subramanian E."/>
            <person name="Araus A.J."/>
            <person name="Petzold A."/>
            <person name="Susuki M."/>
            <person name="Suzuki K.-i.T."/>
            <person name="Hayashi T."/>
            <person name="Toyoda A."/>
            <person name="Oliveira C."/>
            <person name="Osipova E."/>
            <person name="Leigh N.D."/>
            <person name="Simon A."/>
            <person name="Yun M.H."/>
        </authorList>
    </citation>
    <scope>NUCLEOTIDE SEQUENCE</scope>
    <source>
        <strain evidence="2">20211129_DDA</strain>
        <tissue evidence="2">Liver</tissue>
    </source>
</reference>
<comment type="caution">
    <text evidence="2">The sequence shown here is derived from an EMBL/GenBank/DDBJ whole genome shotgun (WGS) entry which is preliminary data.</text>
</comment>
<dbReference type="AlphaFoldDB" id="A0AAV7QT25"/>
<gene>
    <name evidence="2" type="ORF">NDU88_007916</name>
</gene>
<name>A0AAV7QT25_PLEWA</name>
<protein>
    <submittedName>
        <fullName evidence="2">Uncharacterized protein</fullName>
    </submittedName>
</protein>
<sequence length="254" mass="27050">MAADCPRASQGKGPPDLRHHQEGTSRGGPTQSLPRPDSHGGPQVPIVSPASTHQRTVLQCPATSGVPPLQPPIRRPPPPCQAAAAGQVNTDSLLRGIPHGPQAGRRPPQRVPVSQVSAPPVPGPRPPEVRRGPRPQSQPASDPAPGRNTSHTRYGRRRFHRAPVSWVPLQIVLGSPGSAALSLQVTALSSRRVGSEQPTTEPSSASSPHLGRPPDRILVIWITGSSVVWWLCCTPRNRRTSARQQPRHGMDGST</sequence>
<feature type="compositionally biased region" description="Pro residues" evidence="1">
    <location>
        <begin position="68"/>
        <end position="80"/>
    </location>
</feature>
<dbReference type="Proteomes" id="UP001066276">
    <property type="component" value="Chromosome 6"/>
</dbReference>
<evidence type="ECO:0000256" key="1">
    <source>
        <dbReference type="SAM" id="MobiDB-lite"/>
    </source>
</evidence>
<evidence type="ECO:0000313" key="3">
    <source>
        <dbReference type="Proteomes" id="UP001066276"/>
    </source>
</evidence>
<dbReference type="EMBL" id="JANPWB010000010">
    <property type="protein sequence ID" value="KAJ1141588.1"/>
    <property type="molecule type" value="Genomic_DNA"/>
</dbReference>
<proteinExistence type="predicted"/>
<feature type="region of interest" description="Disordered" evidence="1">
    <location>
        <begin position="1"/>
        <end position="154"/>
    </location>
</feature>
<organism evidence="2 3">
    <name type="scientific">Pleurodeles waltl</name>
    <name type="common">Iberian ribbed newt</name>
    <dbReference type="NCBI Taxonomy" id="8319"/>
    <lineage>
        <taxon>Eukaryota</taxon>
        <taxon>Metazoa</taxon>
        <taxon>Chordata</taxon>
        <taxon>Craniata</taxon>
        <taxon>Vertebrata</taxon>
        <taxon>Euteleostomi</taxon>
        <taxon>Amphibia</taxon>
        <taxon>Batrachia</taxon>
        <taxon>Caudata</taxon>
        <taxon>Salamandroidea</taxon>
        <taxon>Salamandridae</taxon>
        <taxon>Pleurodelinae</taxon>
        <taxon>Pleurodeles</taxon>
    </lineage>
</organism>
<feature type="region of interest" description="Disordered" evidence="1">
    <location>
        <begin position="190"/>
        <end position="213"/>
    </location>
</feature>
<keyword evidence="3" id="KW-1185">Reference proteome</keyword>
<accession>A0AAV7QT25</accession>